<dbReference type="Gene3D" id="3.30.40.10">
    <property type="entry name" value="Zinc/RING finger domain, C3HC4 (zinc finger)"/>
    <property type="match status" value="1"/>
</dbReference>
<dbReference type="InterPro" id="IPR000197">
    <property type="entry name" value="Znf_TAZ"/>
</dbReference>
<dbReference type="Proteomes" id="UP000825935">
    <property type="component" value="Chromosome 18"/>
</dbReference>
<dbReference type="InterPro" id="IPR019787">
    <property type="entry name" value="Znf_PHD-finger"/>
</dbReference>
<dbReference type="SUPFAM" id="SSF57903">
    <property type="entry name" value="FYVE/PHD zinc finger"/>
    <property type="match status" value="1"/>
</dbReference>
<keyword evidence="13" id="KW-0539">Nucleus</keyword>
<keyword evidence="7 16" id="KW-0863">Zinc-finger</keyword>
<evidence type="ECO:0000259" key="19">
    <source>
        <dbReference type="PROSITE" id="PS50134"/>
    </source>
</evidence>
<dbReference type="InterPro" id="IPR043145">
    <property type="entry name" value="Znf_ZZ_sf"/>
</dbReference>
<keyword evidence="23" id="KW-1185">Reference proteome</keyword>
<keyword evidence="14" id="KW-0012">Acyltransferase</keyword>
<reference evidence="22" key="1">
    <citation type="submission" date="2021-08" db="EMBL/GenBank/DDBJ databases">
        <title>WGS assembly of Ceratopteris richardii.</title>
        <authorList>
            <person name="Marchant D.B."/>
            <person name="Chen G."/>
            <person name="Jenkins J."/>
            <person name="Shu S."/>
            <person name="Leebens-Mack J."/>
            <person name="Grimwood J."/>
            <person name="Schmutz J."/>
            <person name="Soltis P."/>
            <person name="Soltis D."/>
            <person name="Chen Z.-H."/>
        </authorList>
    </citation>
    <scope>NUCLEOTIDE SEQUENCE</scope>
    <source>
        <strain evidence="22">Whitten #5841</strain>
        <tissue evidence="22">Leaf</tissue>
    </source>
</reference>
<dbReference type="GO" id="GO:0000123">
    <property type="term" value="C:histone acetyltransferase complex"/>
    <property type="evidence" value="ECO:0007669"/>
    <property type="project" value="TreeGrafter"/>
</dbReference>
<dbReference type="EMBL" id="CM035423">
    <property type="protein sequence ID" value="KAH7366568.1"/>
    <property type="molecule type" value="Genomic_DNA"/>
</dbReference>
<dbReference type="PROSITE" id="PS01359">
    <property type="entry name" value="ZF_PHD_1"/>
    <property type="match status" value="1"/>
</dbReference>
<dbReference type="GO" id="GO:0004402">
    <property type="term" value="F:histone acetyltransferase activity"/>
    <property type="evidence" value="ECO:0007669"/>
    <property type="project" value="InterPro"/>
</dbReference>
<dbReference type="InterPro" id="IPR001965">
    <property type="entry name" value="Znf_PHD"/>
</dbReference>
<dbReference type="SMART" id="SM00551">
    <property type="entry name" value="ZnF_TAZ"/>
    <property type="match status" value="2"/>
</dbReference>
<keyword evidence="5" id="KW-0479">Metal-binding</keyword>
<evidence type="ECO:0000256" key="11">
    <source>
        <dbReference type="ARBA" id="ARBA00023159"/>
    </source>
</evidence>
<feature type="domain" description="CBP/p300-type HAT" evidence="21">
    <location>
        <begin position="915"/>
        <end position="1350"/>
    </location>
</feature>
<evidence type="ECO:0000313" key="23">
    <source>
        <dbReference type="Proteomes" id="UP000825935"/>
    </source>
</evidence>
<dbReference type="Pfam" id="PF02135">
    <property type="entry name" value="zf-TAZ"/>
    <property type="match status" value="2"/>
</dbReference>
<keyword evidence="8" id="KW-0862">Zinc</keyword>
<feature type="region of interest" description="Disordered" evidence="17">
    <location>
        <begin position="642"/>
        <end position="662"/>
    </location>
</feature>
<proteinExistence type="predicted"/>
<organism evidence="22 23">
    <name type="scientific">Ceratopteris richardii</name>
    <name type="common">Triangle waterfern</name>
    <dbReference type="NCBI Taxonomy" id="49495"/>
    <lineage>
        <taxon>Eukaryota</taxon>
        <taxon>Viridiplantae</taxon>
        <taxon>Streptophyta</taxon>
        <taxon>Embryophyta</taxon>
        <taxon>Tracheophyta</taxon>
        <taxon>Polypodiopsida</taxon>
        <taxon>Polypodiidae</taxon>
        <taxon>Polypodiales</taxon>
        <taxon>Pteridineae</taxon>
        <taxon>Pteridaceae</taxon>
        <taxon>Parkerioideae</taxon>
        <taxon>Ceratopteris</taxon>
    </lineage>
</organism>
<dbReference type="SMART" id="SM00291">
    <property type="entry name" value="ZnF_ZZ"/>
    <property type="match status" value="2"/>
</dbReference>
<evidence type="ECO:0000256" key="6">
    <source>
        <dbReference type="ARBA" id="ARBA00022737"/>
    </source>
</evidence>
<dbReference type="InterPro" id="IPR031162">
    <property type="entry name" value="CBP_P300_HAT"/>
</dbReference>
<dbReference type="Pfam" id="PF08214">
    <property type="entry name" value="HAT_KAT11"/>
    <property type="match status" value="1"/>
</dbReference>
<dbReference type="EMBL" id="CM035423">
    <property type="protein sequence ID" value="KAH7366567.1"/>
    <property type="molecule type" value="Genomic_DNA"/>
</dbReference>
<evidence type="ECO:0000256" key="8">
    <source>
        <dbReference type="ARBA" id="ARBA00022833"/>
    </source>
</evidence>
<feature type="compositionally biased region" description="Polar residues" evidence="17">
    <location>
        <begin position="719"/>
        <end position="731"/>
    </location>
</feature>
<evidence type="ECO:0000256" key="13">
    <source>
        <dbReference type="ARBA" id="ARBA00023242"/>
    </source>
</evidence>
<comment type="subcellular location">
    <subcellularLocation>
        <location evidence="2">Nucleus</location>
    </subcellularLocation>
</comment>
<evidence type="ECO:0000256" key="14">
    <source>
        <dbReference type="ARBA" id="ARBA00023315"/>
    </source>
</evidence>
<keyword evidence="6" id="KW-0677">Repeat</keyword>
<keyword evidence="12" id="KW-0804">Transcription</keyword>
<dbReference type="GO" id="GO:0003713">
    <property type="term" value="F:transcription coactivator activity"/>
    <property type="evidence" value="ECO:0007669"/>
    <property type="project" value="TreeGrafter"/>
</dbReference>
<feature type="domain" description="TAZ-type" evidence="19">
    <location>
        <begin position="1412"/>
        <end position="1496"/>
    </location>
</feature>
<dbReference type="InterPro" id="IPR000433">
    <property type="entry name" value="Znf_ZZ"/>
</dbReference>
<evidence type="ECO:0000259" key="18">
    <source>
        <dbReference type="PROSITE" id="PS50016"/>
    </source>
</evidence>
<gene>
    <name evidence="22" type="ORF">KP509_18G085700</name>
</gene>
<dbReference type="Pfam" id="PF00569">
    <property type="entry name" value="ZZ"/>
    <property type="match status" value="1"/>
</dbReference>
<evidence type="ECO:0000256" key="12">
    <source>
        <dbReference type="ARBA" id="ARBA00023163"/>
    </source>
</evidence>
<dbReference type="InterPro" id="IPR013083">
    <property type="entry name" value="Znf_RING/FYVE/PHD"/>
</dbReference>
<evidence type="ECO:0000256" key="16">
    <source>
        <dbReference type="PROSITE-ProRule" id="PRU00228"/>
    </source>
</evidence>
<feature type="compositionally biased region" description="Polar residues" evidence="17">
    <location>
        <begin position="1"/>
        <end position="13"/>
    </location>
</feature>
<keyword evidence="9" id="KW-0156">Chromatin regulator</keyword>
<dbReference type="Pfam" id="PF00628">
    <property type="entry name" value="PHD"/>
    <property type="match status" value="1"/>
</dbReference>
<feature type="domain" description="ZZ-type" evidence="20">
    <location>
        <begin position="1232"/>
        <end position="1295"/>
    </location>
</feature>
<dbReference type="GO" id="GO:0031490">
    <property type="term" value="F:chromatin DNA binding"/>
    <property type="evidence" value="ECO:0007669"/>
    <property type="project" value="TreeGrafter"/>
</dbReference>
<dbReference type="CDD" id="cd15614">
    <property type="entry name" value="PHD_HAC_like"/>
    <property type="match status" value="1"/>
</dbReference>
<dbReference type="InterPro" id="IPR011011">
    <property type="entry name" value="Znf_FYVE_PHD"/>
</dbReference>
<comment type="catalytic activity">
    <reaction evidence="15">
        <text>L-lysyl-[protein] + acetyl-CoA = N(6)-acetyl-L-lysyl-[protein] + CoA + H(+)</text>
        <dbReference type="Rhea" id="RHEA:45948"/>
        <dbReference type="Rhea" id="RHEA-COMP:9752"/>
        <dbReference type="Rhea" id="RHEA-COMP:10731"/>
        <dbReference type="ChEBI" id="CHEBI:15378"/>
        <dbReference type="ChEBI" id="CHEBI:29969"/>
        <dbReference type="ChEBI" id="CHEBI:57287"/>
        <dbReference type="ChEBI" id="CHEBI:57288"/>
        <dbReference type="ChEBI" id="CHEBI:61930"/>
        <dbReference type="EC" id="2.3.1.48"/>
    </reaction>
</comment>
<feature type="region of interest" description="Disordered" evidence="17">
    <location>
        <begin position="383"/>
        <end position="402"/>
    </location>
</feature>
<dbReference type="FunFam" id="1.20.1020.10:FF:000003">
    <property type="entry name" value="Histone acetyltransferase HAC1-like protein"/>
    <property type="match status" value="1"/>
</dbReference>
<dbReference type="OMA" id="MMPSTSM"/>
<keyword evidence="4" id="KW-0808">Transferase</keyword>
<comment type="caution">
    <text evidence="22">The sequence shown here is derived from an EMBL/GenBank/DDBJ whole genome shotgun (WGS) entry which is preliminary data.</text>
</comment>
<evidence type="ECO:0000256" key="5">
    <source>
        <dbReference type="ARBA" id="ARBA00022723"/>
    </source>
</evidence>
<dbReference type="InterPro" id="IPR013178">
    <property type="entry name" value="Histone_AcTrfase_Rtt109/CBP"/>
</dbReference>
<dbReference type="PROSITE" id="PS50135">
    <property type="entry name" value="ZF_ZZ_2"/>
    <property type="match status" value="2"/>
</dbReference>
<evidence type="ECO:0000256" key="9">
    <source>
        <dbReference type="ARBA" id="ARBA00022853"/>
    </source>
</evidence>
<evidence type="ECO:0000313" key="22">
    <source>
        <dbReference type="EMBL" id="KAH7366567.1"/>
    </source>
</evidence>
<dbReference type="SMART" id="SM00249">
    <property type="entry name" value="PHD"/>
    <property type="match status" value="1"/>
</dbReference>
<dbReference type="SUPFAM" id="SSF57933">
    <property type="entry name" value="TAZ domain"/>
    <property type="match status" value="2"/>
</dbReference>
<feature type="domain" description="PHD-type" evidence="18">
    <location>
        <begin position="823"/>
        <end position="900"/>
    </location>
</feature>
<dbReference type="GO" id="GO:0045944">
    <property type="term" value="P:positive regulation of transcription by RNA polymerase II"/>
    <property type="evidence" value="ECO:0007669"/>
    <property type="project" value="TreeGrafter"/>
</dbReference>
<dbReference type="OrthoDB" id="899at2759"/>
<dbReference type="PANTHER" id="PTHR13808:SF1">
    <property type="entry name" value="HISTONE ACETYLTRANSFERASE"/>
    <property type="match status" value="1"/>
</dbReference>
<name>A0A8T2STS0_CERRI</name>
<evidence type="ECO:0000256" key="1">
    <source>
        <dbReference type="ARBA" id="ARBA00002581"/>
    </source>
</evidence>
<dbReference type="PROSITE" id="PS50016">
    <property type="entry name" value="ZF_PHD_2"/>
    <property type="match status" value="1"/>
</dbReference>
<feature type="region of interest" description="Disordered" evidence="17">
    <location>
        <begin position="714"/>
        <end position="735"/>
    </location>
</feature>
<dbReference type="Gene3D" id="3.30.60.90">
    <property type="match status" value="2"/>
</dbReference>
<dbReference type="InterPro" id="IPR035898">
    <property type="entry name" value="TAZ_dom_sf"/>
</dbReference>
<feature type="region of interest" description="Disordered" evidence="17">
    <location>
        <begin position="1"/>
        <end position="37"/>
    </location>
</feature>
<dbReference type="PROSITE" id="PS51727">
    <property type="entry name" value="CBP_P300_HAT"/>
    <property type="match status" value="1"/>
</dbReference>
<evidence type="ECO:0000256" key="10">
    <source>
        <dbReference type="ARBA" id="ARBA00023015"/>
    </source>
</evidence>
<dbReference type="SUPFAM" id="SSF57850">
    <property type="entry name" value="RING/U-box"/>
    <property type="match status" value="2"/>
</dbReference>
<dbReference type="Gene3D" id="1.20.1020.10">
    <property type="entry name" value="TAZ domain"/>
    <property type="match status" value="2"/>
</dbReference>
<dbReference type="SMART" id="SM01250">
    <property type="entry name" value="KAT11"/>
    <property type="match status" value="1"/>
</dbReference>
<dbReference type="GO" id="GO:0005667">
    <property type="term" value="C:transcription regulator complex"/>
    <property type="evidence" value="ECO:0007669"/>
    <property type="project" value="TreeGrafter"/>
</dbReference>
<protein>
    <recommendedName>
        <fullName evidence="3">histone acetyltransferase</fullName>
        <ecNumber evidence="3">2.3.1.48</ecNumber>
    </recommendedName>
</protein>
<dbReference type="InterPro" id="IPR019786">
    <property type="entry name" value="Zinc_finger_PHD-type_CS"/>
</dbReference>
<feature type="domain" description="TAZ-type" evidence="19">
    <location>
        <begin position="468"/>
        <end position="551"/>
    </location>
</feature>
<dbReference type="PROSITE" id="PS50134">
    <property type="entry name" value="ZF_TAZ"/>
    <property type="match status" value="2"/>
</dbReference>
<keyword evidence="11" id="KW-0010">Activator</keyword>
<evidence type="ECO:0000256" key="17">
    <source>
        <dbReference type="SAM" id="MobiDB-lite"/>
    </source>
</evidence>
<evidence type="ECO:0000259" key="21">
    <source>
        <dbReference type="PROSITE" id="PS51727"/>
    </source>
</evidence>
<feature type="domain" description="ZZ-type" evidence="20">
    <location>
        <begin position="1352"/>
        <end position="1405"/>
    </location>
</feature>
<evidence type="ECO:0000256" key="3">
    <source>
        <dbReference type="ARBA" id="ARBA00013184"/>
    </source>
</evidence>
<dbReference type="GO" id="GO:0005634">
    <property type="term" value="C:nucleus"/>
    <property type="evidence" value="ECO:0007669"/>
    <property type="project" value="UniProtKB-SubCell"/>
</dbReference>
<accession>A0A8T2STS0</accession>
<keyword evidence="10" id="KW-0805">Transcription regulation</keyword>
<evidence type="ECO:0000256" key="15">
    <source>
        <dbReference type="ARBA" id="ARBA00048017"/>
    </source>
</evidence>
<feature type="compositionally biased region" description="Polar residues" evidence="17">
    <location>
        <begin position="20"/>
        <end position="32"/>
    </location>
</feature>
<dbReference type="PANTHER" id="PTHR13808">
    <property type="entry name" value="CBP/P300-RELATED"/>
    <property type="match status" value="1"/>
</dbReference>
<comment type="function">
    <text evidence="1">Acetyltransferase enzyme. Acetylates histones, giving a specific tag for transcriptional activation.</text>
</comment>
<evidence type="ECO:0000256" key="7">
    <source>
        <dbReference type="ARBA" id="ARBA00022771"/>
    </source>
</evidence>
<evidence type="ECO:0000259" key="20">
    <source>
        <dbReference type="PROSITE" id="PS50135"/>
    </source>
</evidence>
<dbReference type="GO" id="GO:0008270">
    <property type="term" value="F:zinc ion binding"/>
    <property type="evidence" value="ECO:0007669"/>
    <property type="project" value="UniProtKB-KW"/>
</dbReference>
<dbReference type="InterPro" id="IPR036529">
    <property type="entry name" value="KIX_dom_sf"/>
</dbReference>
<evidence type="ECO:0000256" key="2">
    <source>
        <dbReference type="ARBA" id="ARBA00004123"/>
    </source>
</evidence>
<dbReference type="FunFam" id="3.30.60.90:FF:000022">
    <property type="entry name" value="Histone acetyltransferase of the CBP family 12"/>
    <property type="match status" value="1"/>
</dbReference>
<dbReference type="EC" id="2.3.1.48" evidence="3"/>
<dbReference type="PROSITE" id="PS01357">
    <property type="entry name" value="ZF_ZZ_1"/>
    <property type="match status" value="1"/>
</dbReference>
<dbReference type="Gene3D" id="1.10.246.20">
    <property type="entry name" value="Coactivator CBP, KIX domain"/>
    <property type="match status" value="1"/>
</dbReference>
<evidence type="ECO:0000256" key="4">
    <source>
        <dbReference type="ARBA" id="ARBA00022679"/>
    </source>
</evidence>
<sequence length="1528" mass="171567">MQAHTQLPSQVSGAQLGGVPQQTMTTAPSSQGVVRRRSWHSDADFNLRRLVVEKILQVCQRKKNMTSPDMQHKLPLFVKRLEESLYQDASTREEYGDFSTLEQRMQIAGKKMASLRANMSVAPRGMNMAASSMIPTPGMPTMIPTPGHEIPTNFNASNFNYSGTDSVLAVSRGNISNMIPTPGLSTPFQGNSSLTNVDAEKIGMPQAYQQEPITSEMTGHASGRINGSQKLGFHSQPNLSTVSPVYPNSSLYMNSNNTSARCQQQQLNQFQQQHVPMPGFSPGSVSMHSRGSSKMIPVPGMSLAQTTNHQLQQLQGKGGSTSKSMQQQSQLLNGKAPLQPMCEPDSSMAMNVEGNHILPSVNQSLSKGLHQCQPVFPAEGCQNVQGSAGAPSHQSQTDHQQGTLSQANQYNLLQASSSSETGMKVFNTDDAGEPHRLDQKLANHTVPESQGCGERGSNPLRFSFNLISDQQRAQIARQQRWILFLRHASKCSAPQGQCQTSPNCEGAKQLYAHILTCRVRDCQFPRCVASRNLLRHYQTCKQPTCPLCGPLRQKMQIHSDQTKSAHVNVHGLTGKLATPGSFPGTMHGQLQVNRNQASPAVASESHQPPLKRVKLEPWVQNSSGYSMDSEVSQAVSVMKGETDVASEGSGSCRDMKPEAGLSSTDIQNEAKVKLEELNKSEEQKIRVDDVQATLHGAIHSAFPSKYIDQGNHEMKSEADVNSSSDQGNAKSGKSKNRGVSLIELFTPEQIREHIKSLRQWVGQSKAKAEKNQALEHQMNENSCQLCAVETLTYEPPPIYCTPCGARIKRNAFYCTMQCGETRHYFCMPCCNDTRGDSLVVDGQTYLKAKLEKRRNDEETEEPWVQCDKCEKWQHQVCALFNMRRNEGGQAEYTCPNCLLIEMGKGERKPLPQSAVLGAKDLPKTFLSDHIEQRLARRLKQERLERARSQGKGYNEVPGAESLVVRVVSSVDKKLEVKPKFLEMFQEEDYPKEYPYKSKVLLLFQRIEGVEVCLFGMYVQEFGAEAEQPNQRRVYLSYLDSVKYFRPDVRTTSGEALRTFVYHEILIGYLDYCKKRGFTSCYIWACPPLKGEDYILYCHPEIQKTPKSDKLREWYLAMLSKAANEGVVAEVTNMYDYFFVSSGETKAKVTAARLPYFDGDYWPGAAEDMITILQKEDIGPKQSRRGKTKGAGKRATKTAAYSELASNMSRDLQLMQKLGESILPMKDDFIMVHMQHACTQCCNFILSGYRWTCKQCKSFNLCDRCYAVEQKLDESARHPISCKEAHQLYPVPTNENLPDTKDKDEIMESEFFDTRQAFLSLCQGNHYQYDTLRRAKNSSMMVLYHLHNPTAPAYVTTCNVCHRDIETGQGWRCETCPDFDICNQCYSQDDSVKHPHKLSPHPSATDIDAQSKEARQQRVIQLRKMLELLVHASKCGSATQCQYPNCLRVKALFRHGLACKTRASGGCQLCKRMWHLLQLHSRACKEPECRVPRCKDLKEHLRRLQQQQELRRRNAVMEMMRQRTAGTST</sequence>
<feature type="region of interest" description="Disordered" evidence="17">
    <location>
        <begin position="1392"/>
        <end position="1411"/>
    </location>
</feature>